<accession>A0A318LE61</accession>
<proteinExistence type="predicted"/>
<name>A0A318LE61_9PSEU</name>
<protein>
    <submittedName>
        <fullName evidence="2">Glucan biosynthesis protein</fullName>
    </submittedName>
</protein>
<dbReference type="InterPro" id="IPR037883">
    <property type="entry name" value="Knr4/Smi1-like_sf"/>
</dbReference>
<dbReference type="Proteomes" id="UP000247892">
    <property type="component" value="Unassembled WGS sequence"/>
</dbReference>
<dbReference type="SUPFAM" id="SSF160631">
    <property type="entry name" value="SMI1/KNR4-like"/>
    <property type="match status" value="1"/>
</dbReference>
<sequence>MTDEGGYADDAVRKVLTASDEGVDAVISTAALLLACAGASAQSDRLVRHWLAATGREASRLAAEPLTARAWAMLFAARRETPDWAAELTPLDLDAEAEAHRAHLAKESRDPLRALAAEAQAAAERDDVEAATEALGRWAERAGETKRPDVATLAACRDVAPLLVDGVLTVPEEWARDYAGTLVAALGARYRPERERGGWRELVAEIMRLRGEPGAVPPPASPAAIADVERRLGHPLPADYRAFLLTCDGLRADVVFPRLLGVAELAPAAEGIGISDPEGIVLRPGTGEVVEWDPVFGTTVHPGIRALLEEHLRLLEASA</sequence>
<dbReference type="EMBL" id="MASU01000013">
    <property type="protein sequence ID" value="PXY24360.1"/>
    <property type="molecule type" value="Genomic_DNA"/>
</dbReference>
<evidence type="ECO:0000259" key="1">
    <source>
        <dbReference type="SMART" id="SM00860"/>
    </source>
</evidence>
<organism evidence="2 3">
    <name type="scientific">Prauserella flavalba</name>
    <dbReference type="NCBI Taxonomy" id="1477506"/>
    <lineage>
        <taxon>Bacteria</taxon>
        <taxon>Bacillati</taxon>
        <taxon>Actinomycetota</taxon>
        <taxon>Actinomycetes</taxon>
        <taxon>Pseudonocardiales</taxon>
        <taxon>Pseudonocardiaceae</taxon>
        <taxon>Prauserella</taxon>
    </lineage>
</organism>
<evidence type="ECO:0000313" key="3">
    <source>
        <dbReference type="Proteomes" id="UP000247892"/>
    </source>
</evidence>
<comment type="caution">
    <text evidence="2">The sequence shown here is derived from an EMBL/GenBank/DDBJ whole genome shotgun (WGS) entry which is preliminary data.</text>
</comment>
<dbReference type="AlphaFoldDB" id="A0A318LE61"/>
<feature type="domain" description="Knr4/Smi1-like" evidence="1">
    <location>
        <begin position="219"/>
        <end position="314"/>
    </location>
</feature>
<reference evidence="2 3" key="1">
    <citation type="submission" date="2016-07" db="EMBL/GenBank/DDBJ databases">
        <title>Draft genome sequence of Prauserella sp. YIM 121212, isolated from alkaline soil.</title>
        <authorList>
            <person name="Ruckert C."/>
            <person name="Albersmeier A."/>
            <person name="Jiang C.-L."/>
            <person name="Jiang Y."/>
            <person name="Kalinowski J."/>
            <person name="Schneider O."/>
            <person name="Winkler A."/>
            <person name="Zotchev S.B."/>
        </authorList>
    </citation>
    <scope>NUCLEOTIDE SEQUENCE [LARGE SCALE GENOMIC DNA]</scope>
    <source>
        <strain evidence="2 3">YIM 121212</strain>
    </source>
</reference>
<evidence type="ECO:0000313" key="2">
    <source>
        <dbReference type="EMBL" id="PXY24360.1"/>
    </source>
</evidence>
<dbReference type="InterPro" id="IPR018958">
    <property type="entry name" value="Knr4/Smi1-like_dom"/>
</dbReference>
<keyword evidence="3" id="KW-1185">Reference proteome</keyword>
<dbReference type="Gene3D" id="3.40.1580.10">
    <property type="entry name" value="SMI1/KNR4-like"/>
    <property type="match status" value="1"/>
</dbReference>
<dbReference type="Pfam" id="PF09346">
    <property type="entry name" value="SMI1_KNR4"/>
    <property type="match status" value="1"/>
</dbReference>
<dbReference type="OrthoDB" id="458118at2"/>
<gene>
    <name evidence="2" type="ORF">BA062_29515</name>
</gene>
<dbReference type="SMART" id="SM00860">
    <property type="entry name" value="SMI1_KNR4"/>
    <property type="match status" value="1"/>
</dbReference>
<dbReference type="RefSeq" id="WP_110342427.1">
    <property type="nucleotide sequence ID" value="NZ_MASU01000013.1"/>
</dbReference>